<protein>
    <submittedName>
        <fullName evidence="1">Uncharacterized protein</fullName>
    </submittedName>
</protein>
<organism evidence="1">
    <name type="scientific">Anguilla anguilla</name>
    <name type="common">European freshwater eel</name>
    <name type="synonym">Muraena anguilla</name>
    <dbReference type="NCBI Taxonomy" id="7936"/>
    <lineage>
        <taxon>Eukaryota</taxon>
        <taxon>Metazoa</taxon>
        <taxon>Chordata</taxon>
        <taxon>Craniata</taxon>
        <taxon>Vertebrata</taxon>
        <taxon>Euteleostomi</taxon>
        <taxon>Actinopterygii</taxon>
        <taxon>Neopterygii</taxon>
        <taxon>Teleostei</taxon>
        <taxon>Anguilliformes</taxon>
        <taxon>Anguillidae</taxon>
        <taxon>Anguilla</taxon>
    </lineage>
</organism>
<dbReference type="EMBL" id="GBXM01055918">
    <property type="protein sequence ID" value="JAH52659.1"/>
    <property type="molecule type" value="Transcribed_RNA"/>
</dbReference>
<reference evidence="1" key="2">
    <citation type="journal article" date="2015" name="Fish Shellfish Immunol.">
        <title>Early steps in the European eel (Anguilla anguilla)-Vibrio vulnificus interaction in the gills: Role of the RtxA13 toxin.</title>
        <authorList>
            <person name="Callol A."/>
            <person name="Pajuelo D."/>
            <person name="Ebbesson L."/>
            <person name="Teles M."/>
            <person name="MacKenzie S."/>
            <person name="Amaro C."/>
        </authorList>
    </citation>
    <scope>NUCLEOTIDE SEQUENCE</scope>
</reference>
<dbReference type="AlphaFoldDB" id="A0A0E9TG55"/>
<accession>A0A0E9TG55</accession>
<proteinExistence type="predicted"/>
<name>A0A0E9TG55_ANGAN</name>
<evidence type="ECO:0000313" key="1">
    <source>
        <dbReference type="EMBL" id="JAH52659.1"/>
    </source>
</evidence>
<reference evidence="1" key="1">
    <citation type="submission" date="2014-11" db="EMBL/GenBank/DDBJ databases">
        <authorList>
            <person name="Amaro Gonzalez C."/>
        </authorList>
    </citation>
    <scope>NUCLEOTIDE SEQUENCE</scope>
</reference>
<sequence length="62" mass="7280">MSSLISRLGLERERNIHKLFPDPVSLCLLYEASHHGFTLSALREKSRKPRKVCTYRVLEHRC</sequence>